<dbReference type="AlphaFoldDB" id="A0A978VQG5"/>
<dbReference type="EMBL" id="JAEACU010000003">
    <property type="protein sequence ID" value="KAH7537790.1"/>
    <property type="molecule type" value="Genomic_DNA"/>
</dbReference>
<protein>
    <submittedName>
        <fullName evidence="1">Uncharacterized protein</fullName>
    </submittedName>
</protein>
<organism evidence="1 2">
    <name type="scientific">Ziziphus jujuba var. spinosa</name>
    <dbReference type="NCBI Taxonomy" id="714518"/>
    <lineage>
        <taxon>Eukaryota</taxon>
        <taxon>Viridiplantae</taxon>
        <taxon>Streptophyta</taxon>
        <taxon>Embryophyta</taxon>
        <taxon>Tracheophyta</taxon>
        <taxon>Spermatophyta</taxon>
        <taxon>Magnoliopsida</taxon>
        <taxon>eudicotyledons</taxon>
        <taxon>Gunneridae</taxon>
        <taxon>Pentapetalae</taxon>
        <taxon>rosids</taxon>
        <taxon>fabids</taxon>
        <taxon>Rosales</taxon>
        <taxon>Rhamnaceae</taxon>
        <taxon>Paliureae</taxon>
        <taxon>Ziziphus</taxon>
    </lineage>
</organism>
<sequence>MCGSIPIEKGLRQDDPVSPFLFILVSEVLLRANLVNARCCPLQILCALGRVLPVAYGDESKLFLIATVIVNAICRVRNSFEILQAVRLAIDEDWRNVGCECNAKVVVQWLYQA</sequence>
<accession>A0A978VQG5</accession>
<proteinExistence type="predicted"/>
<name>A0A978VQG5_ZIZJJ</name>
<reference evidence="1" key="1">
    <citation type="journal article" date="2021" name="Front. Plant Sci.">
        <title>Chromosome-Scale Genome Assembly for Chinese Sour Jujube and Insights Into Its Genome Evolution and Domestication Signature.</title>
        <authorList>
            <person name="Shen L.-Y."/>
            <person name="Luo H."/>
            <person name="Wang X.-L."/>
            <person name="Wang X.-M."/>
            <person name="Qiu X.-J."/>
            <person name="Liu H."/>
            <person name="Zhou S.-S."/>
            <person name="Jia K.-H."/>
            <person name="Nie S."/>
            <person name="Bao Y.-T."/>
            <person name="Zhang R.-G."/>
            <person name="Yun Q.-Z."/>
            <person name="Chai Y.-H."/>
            <person name="Lu J.-Y."/>
            <person name="Li Y."/>
            <person name="Zhao S.-W."/>
            <person name="Mao J.-F."/>
            <person name="Jia S.-G."/>
            <person name="Mao Y.-M."/>
        </authorList>
    </citation>
    <scope>NUCLEOTIDE SEQUENCE</scope>
    <source>
        <strain evidence="1">AT0</strain>
        <tissue evidence="1">Leaf</tissue>
    </source>
</reference>
<dbReference type="Proteomes" id="UP000813462">
    <property type="component" value="Unassembled WGS sequence"/>
</dbReference>
<evidence type="ECO:0000313" key="1">
    <source>
        <dbReference type="EMBL" id="KAH7537790.1"/>
    </source>
</evidence>
<gene>
    <name evidence="1" type="ORF">FEM48_Zijuj03G0130600</name>
</gene>
<evidence type="ECO:0000313" key="2">
    <source>
        <dbReference type="Proteomes" id="UP000813462"/>
    </source>
</evidence>
<comment type="caution">
    <text evidence="1">The sequence shown here is derived from an EMBL/GenBank/DDBJ whole genome shotgun (WGS) entry which is preliminary data.</text>
</comment>